<evidence type="ECO:0000313" key="5">
    <source>
        <dbReference type="EMBL" id="RUS72745.1"/>
    </source>
</evidence>
<dbReference type="Proteomes" id="UP000271974">
    <property type="component" value="Unassembled WGS sequence"/>
</dbReference>
<name>A0A433STZ8_ELYCH</name>
<dbReference type="InterPro" id="IPR029063">
    <property type="entry name" value="SAM-dependent_MTases_sf"/>
</dbReference>
<dbReference type="EMBL" id="RQTK01001024">
    <property type="protein sequence ID" value="RUS72745.1"/>
    <property type="molecule type" value="Genomic_DNA"/>
</dbReference>
<dbReference type="SUPFAM" id="SSF53335">
    <property type="entry name" value="S-adenosyl-L-methionine-dependent methyltransferases"/>
    <property type="match status" value="1"/>
</dbReference>
<sequence>MSEAEIAQAKAMMSTTVDKTKMYVSMDQSKAYSEFRPRYTDDLFKTIVDFCKETNPNLNLAVDVGCGPGVSTTGFCKYFKKVMGVDVSETQIACAPKNIPNLEFKVGYSDKLPFIKSGTVDLFCSGESFNLMPHKETFAEADRVLRPGGTIALFGYDVLRAANPVIDAVIQKMFINFLPYWPKESTMIFDRFRDVTLPYSDYRRCDDLKICEQLNIDTYMGLMKSLWPFVAYCKDHPDVDLAGNLRKEMEAALAKVNPPGNTTFDISWDMFILMGHKPSK</sequence>
<keyword evidence="6" id="KW-1185">Reference proteome</keyword>
<evidence type="ECO:0000256" key="1">
    <source>
        <dbReference type="ARBA" id="ARBA00008361"/>
    </source>
</evidence>
<evidence type="ECO:0000256" key="3">
    <source>
        <dbReference type="ARBA" id="ARBA00022679"/>
    </source>
</evidence>
<evidence type="ECO:0000259" key="4">
    <source>
        <dbReference type="Pfam" id="PF08241"/>
    </source>
</evidence>
<gene>
    <name evidence="5" type="ORF">EGW08_019495</name>
</gene>
<feature type="domain" description="Methyltransferase type 11" evidence="4">
    <location>
        <begin position="62"/>
        <end position="152"/>
    </location>
</feature>
<dbReference type="InterPro" id="IPR013216">
    <property type="entry name" value="Methyltransf_11"/>
</dbReference>
<proteinExistence type="inferred from homology"/>
<dbReference type="PANTHER" id="PTHR44942">
    <property type="entry name" value="METHYLTRANSF_11 DOMAIN-CONTAINING PROTEIN"/>
    <property type="match status" value="1"/>
</dbReference>
<keyword evidence="2" id="KW-0489">Methyltransferase</keyword>
<dbReference type="STRING" id="188477.A0A433STZ8"/>
<dbReference type="GO" id="GO:0032259">
    <property type="term" value="P:methylation"/>
    <property type="evidence" value="ECO:0007669"/>
    <property type="project" value="UniProtKB-KW"/>
</dbReference>
<keyword evidence="3" id="KW-0808">Transferase</keyword>
<dbReference type="CDD" id="cd02440">
    <property type="entry name" value="AdoMet_MTases"/>
    <property type="match status" value="1"/>
</dbReference>
<dbReference type="AlphaFoldDB" id="A0A433STZ8"/>
<protein>
    <recommendedName>
        <fullName evidence="4">Methyltransferase type 11 domain-containing protein</fullName>
    </recommendedName>
</protein>
<organism evidence="5 6">
    <name type="scientific">Elysia chlorotica</name>
    <name type="common">Eastern emerald elysia</name>
    <name type="synonym">Sea slug</name>
    <dbReference type="NCBI Taxonomy" id="188477"/>
    <lineage>
        <taxon>Eukaryota</taxon>
        <taxon>Metazoa</taxon>
        <taxon>Spiralia</taxon>
        <taxon>Lophotrochozoa</taxon>
        <taxon>Mollusca</taxon>
        <taxon>Gastropoda</taxon>
        <taxon>Heterobranchia</taxon>
        <taxon>Euthyneura</taxon>
        <taxon>Panpulmonata</taxon>
        <taxon>Sacoglossa</taxon>
        <taxon>Placobranchoidea</taxon>
        <taxon>Plakobranchidae</taxon>
        <taxon>Elysia</taxon>
    </lineage>
</organism>
<accession>A0A433STZ8</accession>
<evidence type="ECO:0000313" key="6">
    <source>
        <dbReference type="Proteomes" id="UP000271974"/>
    </source>
</evidence>
<dbReference type="Gene3D" id="3.40.50.150">
    <property type="entry name" value="Vaccinia Virus protein VP39"/>
    <property type="match status" value="1"/>
</dbReference>
<comment type="caution">
    <text evidence="5">The sequence shown here is derived from an EMBL/GenBank/DDBJ whole genome shotgun (WGS) entry which is preliminary data.</text>
</comment>
<dbReference type="InterPro" id="IPR051052">
    <property type="entry name" value="Diverse_substrate_MTase"/>
</dbReference>
<comment type="similarity">
    <text evidence="1">Belongs to the methyltransferase superfamily.</text>
</comment>
<reference evidence="5 6" key="1">
    <citation type="submission" date="2019-01" db="EMBL/GenBank/DDBJ databases">
        <title>A draft genome assembly of the solar-powered sea slug Elysia chlorotica.</title>
        <authorList>
            <person name="Cai H."/>
            <person name="Li Q."/>
            <person name="Fang X."/>
            <person name="Li J."/>
            <person name="Curtis N.E."/>
            <person name="Altenburger A."/>
            <person name="Shibata T."/>
            <person name="Feng M."/>
            <person name="Maeda T."/>
            <person name="Schwartz J.A."/>
            <person name="Shigenobu S."/>
            <person name="Lundholm N."/>
            <person name="Nishiyama T."/>
            <person name="Yang H."/>
            <person name="Hasebe M."/>
            <person name="Li S."/>
            <person name="Pierce S.K."/>
            <person name="Wang J."/>
        </authorList>
    </citation>
    <scope>NUCLEOTIDE SEQUENCE [LARGE SCALE GENOMIC DNA]</scope>
    <source>
        <strain evidence="5">EC2010</strain>
        <tissue evidence="5">Whole organism of an adult</tissue>
    </source>
</reference>
<dbReference type="Pfam" id="PF08241">
    <property type="entry name" value="Methyltransf_11"/>
    <property type="match status" value="1"/>
</dbReference>
<evidence type="ECO:0000256" key="2">
    <source>
        <dbReference type="ARBA" id="ARBA00022603"/>
    </source>
</evidence>
<dbReference type="OrthoDB" id="506498at2759"/>
<dbReference type="GO" id="GO:0008757">
    <property type="term" value="F:S-adenosylmethionine-dependent methyltransferase activity"/>
    <property type="evidence" value="ECO:0007669"/>
    <property type="project" value="InterPro"/>
</dbReference>
<dbReference type="PANTHER" id="PTHR44942:SF4">
    <property type="entry name" value="METHYLTRANSFERASE TYPE 11 DOMAIN-CONTAINING PROTEIN"/>
    <property type="match status" value="1"/>
</dbReference>